<gene>
    <name evidence="2" type="ORF">HYC85_028045</name>
</gene>
<name>A0A7J7FY28_CAMSI</name>
<dbReference type="EMBL" id="JACBKZ010000014">
    <property type="protein sequence ID" value="KAF5931874.1"/>
    <property type="molecule type" value="Genomic_DNA"/>
</dbReference>
<dbReference type="Proteomes" id="UP000593564">
    <property type="component" value="Unassembled WGS sequence"/>
</dbReference>
<protein>
    <submittedName>
        <fullName evidence="2">Uncharacterized protein</fullName>
    </submittedName>
</protein>
<reference evidence="3" key="1">
    <citation type="journal article" date="2020" name="Nat. Commun.">
        <title>Genome assembly of wild tea tree DASZ reveals pedigree and selection history of tea varieties.</title>
        <authorList>
            <person name="Zhang W."/>
            <person name="Zhang Y."/>
            <person name="Qiu H."/>
            <person name="Guo Y."/>
            <person name="Wan H."/>
            <person name="Zhang X."/>
            <person name="Scossa F."/>
            <person name="Alseekh S."/>
            <person name="Zhang Q."/>
            <person name="Wang P."/>
            <person name="Xu L."/>
            <person name="Schmidt M.H."/>
            <person name="Jia X."/>
            <person name="Li D."/>
            <person name="Zhu A."/>
            <person name="Guo F."/>
            <person name="Chen W."/>
            <person name="Ni D."/>
            <person name="Usadel B."/>
            <person name="Fernie A.R."/>
            <person name="Wen W."/>
        </authorList>
    </citation>
    <scope>NUCLEOTIDE SEQUENCE [LARGE SCALE GENOMIC DNA]</scope>
    <source>
        <strain evidence="3">cv. G240</strain>
    </source>
</reference>
<reference evidence="2 3" key="2">
    <citation type="submission" date="2020-07" db="EMBL/GenBank/DDBJ databases">
        <title>Genome assembly of wild tea tree DASZ reveals pedigree and selection history of tea varieties.</title>
        <authorList>
            <person name="Zhang W."/>
        </authorList>
    </citation>
    <scope>NUCLEOTIDE SEQUENCE [LARGE SCALE GENOMIC DNA]</scope>
    <source>
        <strain evidence="3">cv. G240</strain>
        <tissue evidence="2">Leaf</tissue>
    </source>
</reference>
<keyword evidence="3" id="KW-1185">Reference proteome</keyword>
<sequence length="177" mass="19286">MAVALSTQSALLTVGRIADLGRHLHDALGRIDRFQTEGDGQKSRAEFEVMRAAMESARAEAEDERARSAEQLRSDVESRANASEESLKLAKEALAEVEVQLEELKAAKEKADSEASAAFEAGKSAAFKEYVDEVPKFENRGFKHGWLKALAAAGVTLALPIPYEQVDVEPLESDPED</sequence>
<evidence type="ECO:0000256" key="1">
    <source>
        <dbReference type="SAM" id="MobiDB-lite"/>
    </source>
</evidence>
<feature type="compositionally biased region" description="Basic and acidic residues" evidence="1">
    <location>
        <begin position="57"/>
        <end position="78"/>
    </location>
</feature>
<comment type="caution">
    <text evidence="2">The sequence shown here is derived from an EMBL/GenBank/DDBJ whole genome shotgun (WGS) entry which is preliminary data.</text>
</comment>
<evidence type="ECO:0000313" key="2">
    <source>
        <dbReference type="EMBL" id="KAF5931874.1"/>
    </source>
</evidence>
<proteinExistence type="predicted"/>
<dbReference type="AlphaFoldDB" id="A0A7J7FY28"/>
<evidence type="ECO:0000313" key="3">
    <source>
        <dbReference type="Proteomes" id="UP000593564"/>
    </source>
</evidence>
<organism evidence="2 3">
    <name type="scientific">Camellia sinensis</name>
    <name type="common">Tea plant</name>
    <name type="synonym">Thea sinensis</name>
    <dbReference type="NCBI Taxonomy" id="4442"/>
    <lineage>
        <taxon>Eukaryota</taxon>
        <taxon>Viridiplantae</taxon>
        <taxon>Streptophyta</taxon>
        <taxon>Embryophyta</taxon>
        <taxon>Tracheophyta</taxon>
        <taxon>Spermatophyta</taxon>
        <taxon>Magnoliopsida</taxon>
        <taxon>eudicotyledons</taxon>
        <taxon>Gunneridae</taxon>
        <taxon>Pentapetalae</taxon>
        <taxon>asterids</taxon>
        <taxon>Ericales</taxon>
        <taxon>Theaceae</taxon>
        <taxon>Camellia</taxon>
    </lineage>
</organism>
<accession>A0A7J7FY28</accession>
<feature type="region of interest" description="Disordered" evidence="1">
    <location>
        <begin position="54"/>
        <end position="81"/>
    </location>
</feature>